<dbReference type="OrthoDB" id="48728at2759"/>
<feature type="transmembrane region" description="Helical" evidence="1">
    <location>
        <begin position="42"/>
        <end position="64"/>
    </location>
</feature>
<keyword evidence="1" id="KW-0472">Membrane</keyword>
<reference evidence="2 3" key="1">
    <citation type="submission" date="2016-09" db="EMBL/GenBank/DDBJ databases">
        <title>Extensive genetic diversity and differential bi-allelic expression allows diatom success in the polar Southern Ocean.</title>
        <authorList>
            <consortium name="DOE Joint Genome Institute"/>
            <person name="Mock T."/>
            <person name="Otillar R.P."/>
            <person name="Strauss J."/>
            <person name="Dupont C."/>
            <person name="Frickenhaus S."/>
            <person name="Maumus F."/>
            <person name="Mcmullan M."/>
            <person name="Sanges R."/>
            <person name="Schmutz J."/>
            <person name="Toseland A."/>
            <person name="Valas R."/>
            <person name="Veluchamy A."/>
            <person name="Ward B.J."/>
            <person name="Allen A."/>
            <person name="Barry K."/>
            <person name="Falciatore A."/>
            <person name="Ferrante M."/>
            <person name="Fortunato A.E."/>
            <person name="Gloeckner G."/>
            <person name="Gruber A."/>
            <person name="Hipkin R."/>
            <person name="Janech M."/>
            <person name="Kroth P."/>
            <person name="Leese F."/>
            <person name="Lindquist E."/>
            <person name="Lyon B.R."/>
            <person name="Martin J."/>
            <person name="Mayer C."/>
            <person name="Parker M."/>
            <person name="Quesneville H."/>
            <person name="Raymond J."/>
            <person name="Uhlig C."/>
            <person name="Valentin K.U."/>
            <person name="Worden A.Z."/>
            <person name="Armbrust E.V."/>
            <person name="Bowler C."/>
            <person name="Green B."/>
            <person name="Moulton V."/>
            <person name="Van Oosterhout C."/>
            <person name="Grigoriev I."/>
        </authorList>
    </citation>
    <scope>NUCLEOTIDE SEQUENCE [LARGE SCALE GENOMIC DNA]</scope>
    <source>
        <strain evidence="2 3">CCMP1102</strain>
    </source>
</reference>
<gene>
    <name evidence="2" type="ORF">FRACYDRAFT_269106</name>
</gene>
<name>A0A1E7FG89_9STRA</name>
<proteinExistence type="predicted"/>
<keyword evidence="1" id="KW-1133">Transmembrane helix</keyword>
<evidence type="ECO:0000313" key="3">
    <source>
        <dbReference type="Proteomes" id="UP000095751"/>
    </source>
</evidence>
<dbReference type="EMBL" id="KV784358">
    <property type="protein sequence ID" value="OEU16803.1"/>
    <property type="molecule type" value="Genomic_DNA"/>
</dbReference>
<keyword evidence="3" id="KW-1185">Reference proteome</keyword>
<dbReference type="AlphaFoldDB" id="A0A1E7FG89"/>
<evidence type="ECO:0000313" key="2">
    <source>
        <dbReference type="EMBL" id="OEU16803.1"/>
    </source>
</evidence>
<dbReference type="Proteomes" id="UP000095751">
    <property type="component" value="Unassembled WGS sequence"/>
</dbReference>
<dbReference type="InParanoid" id="A0A1E7FG89"/>
<evidence type="ECO:0000256" key="1">
    <source>
        <dbReference type="SAM" id="Phobius"/>
    </source>
</evidence>
<keyword evidence="1" id="KW-0812">Transmembrane</keyword>
<sequence>MIHEEYIPNIDPLFGVDLDEMTAGPGILNILAKGAIAIHRSLLWLVYYAPIGMFSSIVSIPSALMQTPPALFLSTIMLRQVLGKLILGATIPVIGDDNGDGKSQNKLDILNMGKNFVKNFFVTSFPKVVTLYDTFVHLKSDMYIVLCGVFFGLAWTHLNNTCDAPPIVSDESGMTDEL</sequence>
<dbReference type="KEGG" id="fcy:FRACYDRAFT_269106"/>
<organism evidence="2 3">
    <name type="scientific">Fragilariopsis cylindrus CCMP1102</name>
    <dbReference type="NCBI Taxonomy" id="635003"/>
    <lineage>
        <taxon>Eukaryota</taxon>
        <taxon>Sar</taxon>
        <taxon>Stramenopiles</taxon>
        <taxon>Ochrophyta</taxon>
        <taxon>Bacillariophyta</taxon>
        <taxon>Bacillariophyceae</taxon>
        <taxon>Bacillariophycidae</taxon>
        <taxon>Bacillariales</taxon>
        <taxon>Bacillariaceae</taxon>
        <taxon>Fragilariopsis</taxon>
    </lineage>
</organism>
<accession>A0A1E7FG89</accession>
<protein>
    <submittedName>
        <fullName evidence="2">Uncharacterized protein</fullName>
    </submittedName>
</protein>